<keyword evidence="3" id="KW-1185">Reference proteome</keyword>
<evidence type="ECO:0000313" key="4">
    <source>
        <dbReference type="RefSeq" id="XP_025419601.1"/>
    </source>
</evidence>
<dbReference type="GeneID" id="112689934"/>
<dbReference type="OrthoDB" id="6614601at2759"/>
<dbReference type="PANTHER" id="PTHR46599:SF3">
    <property type="entry name" value="PIGGYBAC TRANSPOSABLE ELEMENT-DERIVED PROTEIN 4"/>
    <property type="match status" value="1"/>
</dbReference>
<sequence>MESNYTKYVQRLGTPIRLKFMQEKVIARLMVGHAQKIVLHLMSDLVNSGRTLYCDNFYNSVPLAKELLDKKTYICGTLRKYRRGNPKDLCSSKLKKGEVNAQENQFGVKVIIWKDKRNVLMASTRSEDGKNLLPTGRRNRNGERIFKPSAVLAYNSAKKGVDYSDQMSAYYTALRKSTKWYKKVAFELLLGTSVVNAFVIFNELRDKKIEMINFREEIVNRLLASAAAPQQLLVTASRQHLRKKSQKHELMQRPGPAKTSRKRCLPCYTKMSNEKGSKEARKNSKRIVTYCNGCEEKPTI</sequence>
<dbReference type="Proteomes" id="UP000694846">
    <property type="component" value="Unplaced"/>
</dbReference>
<dbReference type="PANTHER" id="PTHR46599">
    <property type="entry name" value="PIGGYBAC TRANSPOSABLE ELEMENT-DERIVED PROTEIN 4"/>
    <property type="match status" value="1"/>
</dbReference>
<proteinExistence type="predicted"/>
<protein>
    <submittedName>
        <fullName evidence="4">Uncharacterized protein LOC112689934</fullName>
    </submittedName>
</protein>
<accession>A0A8B8GAF8</accession>
<evidence type="ECO:0000313" key="3">
    <source>
        <dbReference type="Proteomes" id="UP000694846"/>
    </source>
</evidence>
<evidence type="ECO:0000256" key="1">
    <source>
        <dbReference type="SAM" id="MobiDB-lite"/>
    </source>
</evidence>
<feature type="domain" description="PiggyBac transposable element-derived protein" evidence="2">
    <location>
        <begin position="32"/>
        <end position="198"/>
    </location>
</feature>
<dbReference type="InterPro" id="IPR029526">
    <property type="entry name" value="PGBD"/>
</dbReference>
<evidence type="ECO:0000259" key="2">
    <source>
        <dbReference type="Pfam" id="PF13843"/>
    </source>
</evidence>
<dbReference type="RefSeq" id="XP_025419601.1">
    <property type="nucleotide sequence ID" value="XM_025563816.1"/>
</dbReference>
<name>A0A8B8GAF8_9HEMI</name>
<reference evidence="4" key="1">
    <citation type="submission" date="2025-08" db="UniProtKB">
        <authorList>
            <consortium name="RefSeq"/>
        </authorList>
    </citation>
    <scope>IDENTIFICATION</scope>
    <source>
        <tissue evidence="4">Whole body</tissue>
    </source>
</reference>
<gene>
    <name evidence="4" type="primary">LOC112689934</name>
</gene>
<dbReference type="Pfam" id="PF13843">
    <property type="entry name" value="DDE_Tnp_1_7"/>
    <property type="match status" value="1"/>
</dbReference>
<dbReference type="AlphaFoldDB" id="A0A8B8GAF8"/>
<feature type="region of interest" description="Disordered" evidence="1">
    <location>
        <begin position="243"/>
        <end position="262"/>
    </location>
</feature>
<organism evidence="3 4">
    <name type="scientific">Sipha flava</name>
    <name type="common">yellow sugarcane aphid</name>
    <dbReference type="NCBI Taxonomy" id="143950"/>
    <lineage>
        <taxon>Eukaryota</taxon>
        <taxon>Metazoa</taxon>
        <taxon>Ecdysozoa</taxon>
        <taxon>Arthropoda</taxon>
        <taxon>Hexapoda</taxon>
        <taxon>Insecta</taxon>
        <taxon>Pterygota</taxon>
        <taxon>Neoptera</taxon>
        <taxon>Paraneoptera</taxon>
        <taxon>Hemiptera</taxon>
        <taxon>Sternorrhyncha</taxon>
        <taxon>Aphidomorpha</taxon>
        <taxon>Aphidoidea</taxon>
        <taxon>Aphididae</taxon>
        <taxon>Sipha</taxon>
    </lineage>
</organism>